<dbReference type="Gene3D" id="2.60.40.10">
    <property type="entry name" value="Immunoglobulins"/>
    <property type="match status" value="2"/>
</dbReference>
<evidence type="ECO:0000256" key="4">
    <source>
        <dbReference type="ARBA" id="ARBA00009000"/>
    </source>
</evidence>
<feature type="active site" description="Nucleophile" evidence="10 11">
    <location>
        <position position="431"/>
    </location>
</feature>
<dbReference type="Gene3D" id="2.60.40.1180">
    <property type="entry name" value="Golgi alpha-mannosidase II"/>
    <property type="match status" value="1"/>
</dbReference>
<proteinExistence type="inferred from homology"/>
<dbReference type="InterPro" id="IPR006407">
    <property type="entry name" value="GlgB"/>
</dbReference>
<keyword evidence="14" id="KW-1185">Reference proteome</keyword>
<dbReference type="InterPro" id="IPR017853">
    <property type="entry name" value="GH"/>
</dbReference>
<keyword evidence="5 10" id="KW-0321">Glycogen metabolism</keyword>
<dbReference type="PANTHER" id="PTHR43651">
    <property type="entry name" value="1,4-ALPHA-GLUCAN-BRANCHING ENZYME"/>
    <property type="match status" value="1"/>
</dbReference>
<dbReference type="AlphaFoldDB" id="A0A432MQ35"/>
<evidence type="ECO:0000256" key="3">
    <source>
        <dbReference type="ARBA" id="ARBA00004964"/>
    </source>
</evidence>
<dbReference type="SUPFAM" id="SSF51011">
    <property type="entry name" value="Glycosyl hydrolase domain"/>
    <property type="match status" value="1"/>
</dbReference>
<dbReference type="InterPro" id="IPR006048">
    <property type="entry name" value="A-amylase/branching_C"/>
</dbReference>
<dbReference type="Proteomes" id="UP000280296">
    <property type="component" value="Unassembled WGS sequence"/>
</dbReference>
<dbReference type="EMBL" id="RYZH01000003">
    <property type="protein sequence ID" value="RUL89349.1"/>
    <property type="molecule type" value="Genomic_DNA"/>
</dbReference>
<gene>
    <name evidence="10 13" type="primary">glgB</name>
    <name evidence="13" type="ORF">TsocGM_02760</name>
</gene>
<evidence type="ECO:0000256" key="9">
    <source>
        <dbReference type="ARBA" id="ARBA00023277"/>
    </source>
</evidence>
<dbReference type="GO" id="GO:0004553">
    <property type="term" value="F:hydrolase activity, hydrolyzing O-glycosyl compounds"/>
    <property type="evidence" value="ECO:0007669"/>
    <property type="project" value="InterPro"/>
</dbReference>
<dbReference type="GO" id="GO:0005978">
    <property type="term" value="P:glycogen biosynthetic process"/>
    <property type="evidence" value="ECO:0007669"/>
    <property type="project" value="UniProtKB-UniRule"/>
</dbReference>
<dbReference type="Pfam" id="PF00128">
    <property type="entry name" value="Alpha-amylase"/>
    <property type="match status" value="1"/>
</dbReference>
<evidence type="ECO:0000313" key="13">
    <source>
        <dbReference type="EMBL" id="RUL89349.1"/>
    </source>
</evidence>
<dbReference type="FunFam" id="2.60.40.10:FF:000169">
    <property type="entry name" value="1,4-alpha-glucan branching enzyme GlgB"/>
    <property type="match status" value="1"/>
</dbReference>
<dbReference type="RefSeq" id="WP_126723785.1">
    <property type="nucleotide sequence ID" value="NZ_RYZH01000003.1"/>
</dbReference>
<dbReference type="InterPro" id="IPR004193">
    <property type="entry name" value="Glyco_hydro_13_N"/>
</dbReference>
<dbReference type="Pfam" id="PF22019">
    <property type="entry name" value="GlgB_N"/>
    <property type="match status" value="1"/>
</dbReference>
<dbReference type="PIRSF" id="PIRSF000463">
    <property type="entry name" value="GlgB"/>
    <property type="match status" value="1"/>
</dbReference>
<keyword evidence="6 10" id="KW-0328">Glycosyltransferase</keyword>
<evidence type="ECO:0000256" key="10">
    <source>
        <dbReference type="HAMAP-Rule" id="MF_00685"/>
    </source>
</evidence>
<evidence type="ECO:0000256" key="11">
    <source>
        <dbReference type="PIRSR" id="PIRSR000463-1"/>
    </source>
</evidence>
<organism evidence="13 14">
    <name type="scientific">Tautonia sociabilis</name>
    <dbReference type="NCBI Taxonomy" id="2080755"/>
    <lineage>
        <taxon>Bacteria</taxon>
        <taxon>Pseudomonadati</taxon>
        <taxon>Planctomycetota</taxon>
        <taxon>Planctomycetia</taxon>
        <taxon>Isosphaerales</taxon>
        <taxon>Isosphaeraceae</taxon>
        <taxon>Tautonia</taxon>
    </lineage>
</organism>
<evidence type="ECO:0000256" key="8">
    <source>
        <dbReference type="ARBA" id="ARBA00023056"/>
    </source>
</evidence>
<feature type="domain" description="Glycosyl hydrolase family 13 catalytic" evidence="12">
    <location>
        <begin position="272"/>
        <end position="641"/>
    </location>
</feature>
<dbReference type="PANTHER" id="PTHR43651:SF3">
    <property type="entry name" value="1,4-ALPHA-GLUCAN-BRANCHING ENZYME"/>
    <property type="match status" value="1"/>
</dbReference>
<evidence type="ECO:0000256" key="6">
    <source>
        <dbReference type="ARBA" id="ARBA00022676"/>
    </source>
</evidence>
<dbReference type="InterPro" id="IPR037439">
    <property type="entry name" value="Branching_enzy"/>
</dbReference>
<dbReference type="GO" id="GO:0003844">
    <property type="term" value="F:1,4-alpha-glucan branching enzyme activity"/>
    <property type="evidence" value="ECO:0007669"/>
    <property type="project" value="UniProtKB-UniRule"/>
</dbReference>
<feature type="active site" description="Proton donor" evidence="10 11">
    <location>
        <position position="484"/>
    </location>
</feature>
<dbReference type="InterPro" id="IPR013783">
    <property type="entry name" value="Ig-like_fold"/>
</dbReference>
<reference evidence="13 14" key="1">
    <citation type="submission" date="2018-12" db="EMBL/GenBank/DDBJ databases">
        <authorList>
            <person name="Toschakov S.V."/>
        </authorList>
    </citation>
    <scope>NUCLEOTIDE SEQUENCE [LARGE SCALE GENOMIC DNA]</scope>
    <source>
        <strain evidence="13 14">GM2012</strain>
    </source>
</reference>
<dbReference type="EC" id="2.4.1.18" evidence="10"/>
<dbReference type="GO" id="GO:0043169">
    <property type="term" value="F:cation binding"/>
    <property type="evidence" value="ECO:0007669"/>
    <property type="project" value="InterPro"/>
</dbReference>
<keyword evidence="9 10" id="KW-0119">Carbohydrate metabolism</keyword>
<dbReference type="GO" id="GO:0005829">
    <property type="term" value="C:cytosol"/>
    <property type="evidence" value="ECO:0007669"/>
    <property type="project" value="TreeGrafter"/>
</dbReference>
<dbReference type="CDD" id="cd02855">
    <property type="entry name" value="E_set_GBE_prok_N"/>
    <property type="match status" value="1"/>
</dbReference>
<dbReference type="FunFam" id="3.20.20.80:FF:000003">
    <property type="entry name" value="1,4-alpha-glucan branching enzyme GlgB"/>
    <property type="match status" value="1"/>
</dbReference>
<evidence type="ECO:0000256" key="1">
    <source>
        <dbReference type="ARBA" id="ARBA00000826"/>
    </source>
</evidence>
<dbReference type="FunFam" id="2.60.40.1180:FF:000002">
    <property type="entry name" value="1,4-alpha-glucan branching enzyme GlgB"/>
    <property type="match status" value="1"/>
</dbReference>
<dbReference type="SMART" id="SM00642">
    <property type="entry name" value="Aamy"/>
    <property type="match status" value="1"/>
</dbReference>
<keyword evidence="7 10" id="KW-0808">Transferase</keyword>
<evidence type="ECO:0000313" key="14">
    <source>
        <dbReference type="Proteomes" id="UP000280296"/>
    </source>
</evidence>
<dbReference type="NCBIfam" id="NF003811">
    <property type="entry name" value="PRK05402.1"/>
    <property type="match status" value="1"/>
</dbReference>
<comment type="caution">
    <text evidence="13">The sequence shown here is derived from an EMBL/GenBank/DDBJ whole genome shotgun (WGS) entry which is preliminary data.</text>
</comment>
<dbReference type="Pfam" id="PF02922">
    <property type="entry name" value="CBM_48"/>
    <property type="match status" value="1"/>
</dbReference>
<dbReference type="NCBIfam" id="NF008967">
    <property type="entry name" value="PRK12313.1"/>
    <property type="match status" value="1"/>
</dbReference>
<comment type="catalytic activity">
    <reaction evidence="1 10">
        <text>Transfers a segment of a (1-&gt;4)-alpha-D-glucan chain to a primary hydroxy group in a similar glucan chain.</text>
        <dbReference type="EC" id="2.4.1.18"/>
    </reaction>
</comment>
<dbReference type="Pfam" id="PF02806">
    <property type="entry name" value="Alpha-amylase_C"/>
    <property type="match status" value="1"/>
</dbReference>
<comment type="pathway">
    <text evidence="3 10">Glycan biosynthesis; glycogen biosynthesis.</text>
</comment>
<dbReference type="InterPro" id="IPR013780">
    <property type="entry name" value="Glyco_hydro_b"/>
</dbReference>
<protein>
    <recommendedName>
        <fullName evidence="10">1,4-alpha-glucan branching enzyme GlgB</fullName>
        <ecNumber evidence="10">2.4.1.18</ecNumber>
    </recommendedName>
    <alternativeName>
        <fullName evidence="10">1,4-alpha-D-glucan:1,4-alpha-D-glucan 6-glucosyl-transferase</fullName>
    </alternativeName>
    <alternativeName>
        <fullName evidence="10">Alpha-(1-&gt;4)-glucan branching enzyme</fullName>
    </alternativeName>
    <alternativeName>
        <fullName evidence="10">Glycogen branching enzyme</fullName>
        <shortName evidence="10">BE</shortName>
    </alternativeName>
</protein>
<name>A0A432MQ35_9BACT</name>
<reference evidence="13 14" key="2">
    <citation type="submission" date="2019-01" db="EMBL/GenBank/DDBJ databases">
        <title>Tautonia sociabilis, a novel thermotolerant planctomycete of Isosphaeraceae family, isolated from a 4000 m deep subterranean habitat.</title>
        <authorList>
            <person name="Kovaleva O.L."/>
            <person name="Elcheninov A.G."/>
            <person name="Van Heerden E."/>
            <person name="Toshchakov S.V."/>
            <person name="Novikov A."/>
            <person name="Bonch-Osmolovskaya E.A."/>
            <person name="Kublanov I.V."/>
        </authorList>
    </citation>
    <scope>NUCLEOTIDE SEQUENCE [LARGE SCALE GENOMIC DNA]</scope>
    <source>
        <strain evidence="13 14">GM2012</strain>
    </source>
</reference>
<evidence type="ECO:0000259" key="12">
    <source>
        <dbReference type="SMART" id="SM00642"/>
    </source>
</evidence>
<keyword evidence="8 10" id="KW-0320">Glycogen biosynthesis</keyword>
<dbReference type="InterPro" id="IPR044143">
    <property type="entry name" value="GlgB_N_E_set_prok"/>
</dbReference>
<dbReference type="HAMAP" id="MF_00685">
    <property type="entry name" value="GlgB"/>
    <property type="match status" value="1"/>
</dbReference>
<accession>A0A432MQ35</accession>
<dbReference type="InterPro" id="IPR014756">
    <property type="entry name" value="Ig_E-set"/>
</dbReference>
<dbReference type="SUPFAM" id="SSF51445">
    <property type="entry name" value="(Trans)glycosidases"/>
    <property type="match status" value="1"/>
</dbReference>
<comment type="subunit">
    <text evidence="10">Monomer.</text>
</comment>
<sequence length="754" mass="85995">MSTTASSPPSSSNRTPTIHASDIEHIVHANHWDPFGVLGPHPVGENGRPAIAIRAMLPDASKAWVLDLSDGEPGRQIAMDRIHPAGLFEGLLSGRSSAPPYRLVVENGEGHSWQLVDPYRFGQILSDFDVYLLGEGNHLRSYDKLGAHVREVDGIRGVHFAVWAPNAQRVSVVGNFNHWDGRRHPMRNLGPTGLWELFIPDLQPGEVYKYEIKSRYNDYLVTKADPYGFYAERRPQTASIVWDIDRFRWEDGEWMARRAERQALDAPISVYEVHLGSWRRRAEEDGGYLSYRELAEQLAAYVSEMGFTHVELLPISEHPFDGSWGYQPVGLYAPTSRFGSPDDFAAFVDTLHRHGIGVLVDWVPAHFPRDQHGLGFFDGTHLYEHEDPRLGEHRDWGTKIYNYGRSEVRNYLLANALFWLDKYHIDGLRVDAVASMLYLDYSRNPGEWIPNAFGGNENLEAIDFLKKFNEAAHAQFPGILTIAEESTAFPGVSRPTYIGGLGFSLKWNMGWMNDTLRYFSKDPIYRKYEHGMLTFSLVYAFSENFMLPLSHDEVVHGKRALLDKMPGDQWQKVANLRLLLSYQWTHPGKKLLFMGGEFGQWREWNESESLDWHLLQWPDHQGVQRMVADLNRIYRSEPALHQIDFEWQGFDWLELHDWENSVLAYLRKGKTPGDELVVVCNFTPCLREGYRIGVPRGGGYRELFNSDASFYGGSNAGNGGYLEAIPEHHAGRPYHLRLTLPPLAAVILKPQHDA</sequence>
<dbReference type="NCBIfam" id="TIGR01515">
    <property type="entry name" value="branching_enzym"/>
    <property type="match status" value="1"/>
</dbReference>
<evidence type="ECO:0000256" key="2">
    <source>
        <dbReference type="ARBA" id="ARBA00002953"/>
    </source>
</evidence>
<dbReference type="InterPro" id="IPR054169">
    <property type="entry name" value="GlgB_N"/>
</dbReference>
<evidence type="ECO:0000256" key="7">
    <source>
        <dbReference type="ARBA" id="ARBA00022679"/>
    </source>
</evidence>
<dbReference type="UniPathway" id="UPA00164"/>
<evidence type="ECO:0000256" key="5">
    <source>
        <dbReference type="ARBA" id="ARBA00022600"/>
    </source>
</evidence>
<dbReference type="CDD" id="cd11322">
    <property type="entry name" value="AmyAc_Glg_BE"/>
    <property type="match status" value="1"/>
</dbReference>
<dbReference type="InterPro" id="IPR006047">
    <property type="entry name" value="GH13_cat_dom"/>
</dbReference>
<comment type="function">
    <text evidence="2 10">Catalyzes the formation of the alpha-1,6-glucosidic linkages in glycogen by scission of a 1,4-alpha-linked oligosaccharide from growing alpha-1,4-glucan chains and the subsequent attachment of the oligosaccharide to the alpha-1,6 position.</text>
</comment>
<dbReference type="Gene3D" id="3.20.20.80">
    <property type="entry name" value="Glycosidases"/>
    <property type="match status" value="1"/>
</dbReference>
<comment type="similarity">
    <text evidence="4 10">Belongs to the glycosyl hydrolase 13 family. GlgB subfamily.</text>
</comment>
<dbReference type="OrthoDB" id="226102at2"/>
<dbReference type="SUPFAM" id="SSF81296">
    <property type="entry name" value="E set domains"/>
    <property type="match status" value="1"/>
</dbReference>